<dbReference type="GO" id="GO:0005737">
    <property type="term" value="C:cytoplasm"/>
    <property type="evidence" value="ECO:0007669"/>
    <property type="project" value="TreeGrafter"/>
</dbReference>
<organism evidence="6 7">
    <name type="scientific">Hwanghaeella grinnelliae</name>
    <dbReference type="NCBI Taxonomy" id="2500179"/>
    <lineage>
        <taxon>Bacteria</taxon>
        <taxon>Pseudomonadati</taxon>
        <taxon>Pseudomonadota</taxon>
        <taxon>Alphaproteobacteria</taxon>
        <taxon>Rhodospirillales</taxon>
        <taxon>Rhodospirillaceae</taxon>
        <taxon>Hwanghaeella</taxon>
    </lineage>
</organism>
<dbReference type="Pfam" id="PF00551">
    <property type="entry name" value="Formyl_trans_N"/>
    <property type="match status" value="1"/>
</dbReference>
<name>A0A437QVN0_9PROT</name>
<dbReference type="GO" id="GO:0004644">
    <property type="term" value="F:phosphoribosylglycinamide formyltransferase activity"/>
    <property type="evidence" value="ECO:0007669"/>
    <property type="project" value="UniProtKB-EC"/>
</dbReference>
<dbReference type="SUPFAM" id="SSF53328">
    <property type="entry name" value="Formyltransferase"/>
    <property type="match status" value="1"/>
</dbReference>
<dbReference type="PANTHER" id="PTHR43369">
    <property type="entry name" value="PHOSPHORIBOSYLGLYCINAMIDE FORMYLTRANSFERASE"/>
    <property type="match status" value="1"/>
</dbReference>
<evidence type="ECO:0000313" key="7">
    <source>
        <dbReference type="Proteomes" id="UP000287447"/>
    </source>
</evidence>
<proteinExistence type="predicted"/>
<feature type="domain" description="Formyl transferase N-terminal" evidence="5">
    <location>
        <begin position="85"/>
        <end position="185"/>
    </location>
</feature>
<dbReference type="EMBL" id="SADE01000001">
    <property type="protein sequence ID" value="RVU38548.1"/>
    <property type="molecule type" value="Genomic_DNA"/>
</dbReference>
<dbReference type="Proteomes" id="UP000287447">
    <property type="component" value="Unassembled WGS sequence"/>
</dbReference>
<gene>
    <name evidence="6" type="ORF">EOI86_04495</name>
</gene>
<dbReference type="InterPro" id="IPR036477">
    <property type="entry name" value="Formyl_transf_N_sf"/>
</dbReference>
<dbReference type="RefSeq" id="WP_127763920.1">
    <property type="nucleotide sequence ID" value="NZ_SADE01000001.1"/>
</dbReference>
<dbReference type="InterPro" id="IPR002376">
    <property type="entry name" value="Formyl_transf_N"/>
</dbReference>
<evidence type="ECO:0000256" key="2">
    <source>
        <dbReference type="ARBA" id="ARBA00012254"/>
    </source>
</evidence>
<dbReference type="PANTHER" id="PTHR43369:SF2">
    <property type="entry name" value="PHOSPHORIBOSYLGLYCINAMIDE FORMYLTRANSFERASE"/>
    <property type="match status" value="1"/>
</dbReference>
<protein>
    <recommendedName>
        <fullName evidence="2">phosphoribosylglycinamide formyltransferase 1</fullName>
        <ecNumber evidence="2">2.1.2.2</ecNumber>
    </recommendedName>
</protein>
<evidence type="ECO:0000256" key="1">
    <source>
        <dbReference type="ARBA" id="ARBA00005054"/>
    </source>
</evidence>
<keyword evidence="4" id="KW-0658">Purine biosynthesis</keyword>
<accession>A0A437QVN0</accession>
<keyword evidence="7" id="KW-1185">Reference proteome</keyword>
<evidence type="ECO:0000259" key="5">
    <source>
        <dbReference type="Pfam" id="PF00551"/>
    </source>
</evidence>
<evidence type="ECO:0000256" key="4">
    <source>
        <dbReference type="ARBA" id="ARBA00022755"/>
    </source>
</evidence>
<dbReference type="Gene3D" id="3.40.50.170">
    <property type="entry name" value="Formyl transferase, N-terminal domain"/>
    <property type="match status" value="1"/>
</dbReference>
<dbReference type="GO" id="GO:0006189">
    <property type="term" value="P:'de novo' IMP biosynthetic process"/>
    <property type="evidence" value="ECO:0007669"/>
    <property type="project" value="TreeGrafter"/>
</dbReference>
<comment type="pathway">
    <text evidence="1">Purine metabolism; IMP biosynthesis via de novo pathway; N(2)-formyl-N(1)-(5-phospho-D-ribosyl)glycinamide from N(1)-(5-phospho-D-ribosyl)glycinamide (10-formyl THF route): step 1/1.</text>
</comment>
<dbReference type="OrthoDB" id="7352833at2"/>
<comment type="caution">
    <text evidence="6">The sequence shown here is derived from an EMBL/GenBank/DDBJ whole genome shotgun (WGS) entry which is preliminary data.</text>
</comment>
<sequence length="243" mass="28014">MAEQPTDMRVAVLTTETIHHCHFVREIAKQVAHVMVFEERRPISAEFDTQHEFEAESDAYELKLWFDGKTPALGDYAPTHTYHDINDPDCIQKVREFDPDAIIVYGTGRLSEELIDVRPDRIVNLHGANPEDYFGIDTHLWAIYHKDFDGLVSTLHRVESNNDRGGVVLSAAIPIEPDMEMHEFRAANTEVCVQLVMQGLHMLETFGQFISRPQNRSGRFYGFMPSVLKELCKQRFERYTSEL</sequence>
<evidence type="ECO:0000256" key="3">
    <source>
        <dbReference type="ARBA" id="ARBA00022679"/>
    </source>
</evidence>
<keyword evidence="3" id="KW-0808">Transferase</keyword>
<dbReference type="AlphaFoldDB" id="A0A437QVN0"/>
<reference evidence="7" key="1">
    <citation type="submission" date="2019-01" db="EMBL/GenBank/DDBJ databases">
        <title>Gri0909 isolated from a small marine red alga.</title>
        <authorList>
            <person name="Kim J."/>
            <person name="Jeong S.E."/>
            <person name="Jeon C.O."/>
        </authorList>
    </citation>
    <scope>NUCLEOTIDE SEQUENCE [LARGE SCALE GENOMIC DNA]</scope>
    <source>
        <strain evidence="7">Gri0909</strain>
    </source>
</reference>
<dbReference type="EC" id="2.1.2.2" evidence="2"/>
<evidence type="ECO:0000313" key="6">
    <source>
        <dbReference type="EMBL" id="RVU38548.1"/>
    </source>
</evidence>